<comment type="caution">
    <text evidence="4">The sequence shown here is derived from an EMBL/GenBank/DDBJ whole genome shotgun (WGS) entry which is preliminary data.</text>
</comment>
<keyword evidence="1" id="KW-0521">NADP</keyword>
<dbReference type="FunFam" id="3.40.50.720:FF:000388">
    <property type="entry name" value="Cinnamoyl-CoA reductase-like SNL6"/>
    <property type="match status" value="1"/>
</dbReference>
<evidence type="ECO:0000259" key="3">
    <source>
        <dbReference type="Pfam" id="PF01370"/>
    </source>
</evidence>
<proteinExistence type="predicted"/>
<keyword evidence="2" id="KW-0560">Oxidoreductase</keyword>
<dbReference type="EMBL" id="JARAOO010000004">
    <property type="protein sequence ID" value="KAJ7970834.1"/>
    <property type="molecule type" value="Genomic_DNA"/>
</dbReference>
<protein>
    <submittedName>
        <fullName evidence="4">Cinnamoyl-CoA reductase</fullName>
    </submittedName>
</protein>
<dbReference type="AlphaFoldDB" id="A0AAD7PX74"/>
<evidence type="ECO:0000256" key="1">
    <source>
        <dbReference type="ARBA" id="ARBA00022857"/>
    </source>
</evidence>
<feature type="domain" description="NAD-dependent epimerase/dehydratase" evidence="3">
    <location>
        <begin position="44"/>
        <end position="248"/>
    </location>
</feature>
<dbReference type="PANTHER" id="PTHR10366:SF483">
    <property type="entry name" value="CINNAMOYL COA REDUCTASE-LIKE PROTEIN"/>
    <property type="match status" value="1"/>
</dbReference>
<sequence>MGFVKTEERRKAELEELRRKMTGSAGLHRSKDEQQEELEGGLVCVTSGVSYLGVALVNRLLLLGYSVRIIVDNSEDIDKLWEMETLGEMGRRNQNVEAVVAKLDNIQSLYQVFEGCRGVFHTSAFTDPAGLSGYTKTMAEIEVKAAENVMVACARTTSIRKCVFTSSLVACVWGDNAQQDQPSIINEDSWSNESYCTDRTLWYALGKMRAEKAAWRIAKERGLELTTICPALITGPEFCQRNPTPTIAYLKGAQEMYANGMLATVDVMRLAEAQVCVFKAMNGNAFGRYICFDNILDSQSEAEKLAVDIGMPVEKICSNSSSNSSKRLKLSNEKLGRLMSRPLRCTTLC</sequence>
<organism evidence="4 5">
    <name type="scientific">Quillaja saponaria</name>
    <name type="common">Soap bark tree</name>
    <dbReference type="NCBI Taxonomy" id="32244"/>
    <lineage>
        <taxon>Eukaryota</taxon>
        <taxon>Viridiplantae</taxon>
        <taxon>Streptophyta</taxon>
        <taxon>Embryophyta</taxon>
        <taxon>Tracheophyta</taxon>
        <taxon>Spermatophyta</taxon>
        <taxon>Magnoliopsida</taxon>
        <taxon>eudicotyledons</taxon>
        <taxon>Gunneridae</taxon>
        <taxon>Pentapetalae</taxon>
        <taxon>rosids</taxon>
        <taxon>fabids</taxon>
        <taxon>Fabales</taxon>
        <taxon>Quillajaceae</taxon>
        <taxon>Quillaja</taxon>
    </lineage>
</organism>
<keyword evidence="5" id="KW-1185">Reference proteome</keyword>
<dbReference type="Pfam" id="PF01370">
    <property type="entry name" value="Epimerase"/>
    <property type="match status" value="1"/>
</dbReference>
<dbReference type="SUPFAM" id="SSF51735">
    <property type="entry name" value="NAD(P)-binding Rossmann-fold domains"/>
    <property type="match status" value="1"/>
</dbReference>
<dbReference type="Gene3D" id="3.40.50.720">
    <property type="entry name" value="NAD(P)-binding Rossmann-like Domain"/>
    <property type="match status" value="1"/>
</dbReference>
<dbReference type="KEGG" id="qsa:O6P43_008956"/>
<dbReference type="PANTHER" id="PTHR10366">
    <property type="entry name" value="NAD DEPENDENT EPIMERASE/DEHYDRATASE"/>
    <property type="match status" value="1"/>
</dbReference>
<accession>A0AAD7PX74</accession>
<name>A0AAD7PX74_QUISA</name>
<reference evidence="4" key="1">
    <citation type="journal article" date="2023" name="Science">
        <title>Elucidation of the pathway for biosynthesis of saponin adjuvants from the soapbark tree.</title>
        <authorList>
            <person name="Reed J."/>
            <person name="Orme A."/>
            <person name="El-Demerdash A."/>
            <person name="Owen C."/>
            <person name="Martin L.B.B."/>
            <person name="Misra R.C."/>
            <person name="Kikuchi S."/>
            <person name="Rejzek M."/>
            <person name="Martin A.C."/>
            <person name="Harkess A."/>
            <person name="Leebens-Mack J."/>
            <person name="Louveau T."/>
            <person name="Stephenson M.J."/>
            <person name="Osbourn A."/>
        </authorList>
    </citation>
    <scope>NUCLEOTIDE SEQUENCE</scope>
    <source>
        <strain evidence="4">S10</strain>
    </source>
</reference>
<evidence type="ECO:0000256" key="2">
    <source>
        <dbReference type="ARBA" id="ARBA00023002"/>
    </source>
</evidence>
<dbReference type="InterPro" id="IPR001509">
    <property type="entry name" value="Epimerase_deHydtase"/>
</dbReference>
<evidence type="ECO:0000313" key="4">
    <source>
        <dbReference type="EMBL" id="KAJ7970834.1"/>
    </source>
</evidence>
<evidence type="ECO:0000313" key="5">
    <source>
        <dbReference type="Proteomes" id="UP001163823"/>
    </source>
</evidence>
<dbReference type="Proteomes" id="UP001163823">
    <property type="component" value="Chromosome 4"/>
</dbReference>
<dbReference type="GO" id="GO:0016616">
    <property type="term" value="F:oxidoreductase activity, acting on the CH-OH group of donors, NAD or NADP as acceptor"/>
    <property type="evidence" value="ECO:0007669"/>
    <property type="project" value="TreeGrafter"/>
</dbReference>
<dbReference type="InterPro" id="IPR050425">
    <property type="entry name" value="NAD(P)_dehydrat-like"/>
</dbReference>
<dbReference type="InterPro" id="IPR036291">
    <property type="entry name" value="NAD(P)-bd_dom_sf"/>
</dbReference>
<gene>
    <name evidence="4" type="ORF">O6P43_008956</name>
</gene>